<dbReference type="PANTHER" id="PTHR21580:SF28">
    <property type="entry name" value="BOREALIN N-TERMINAL DOMAIN-CONTAINING PROTEIN-RELATED"/>
    <property type="match status" value="1"/>
</dbReference>
<organism evidence="2 3">
    <name type="scientific">Thryothorus ludovicianus</name>
    <name type="common">Carolina wren</name>
    <name type="synonym">Sylvia ludoviciana</name>
    <dbReference type="NCBI Taxonomy" id="74200"/>
    <lineage>
        <taxon>Eukaryota</taxon>
        <taxon>Metazoa</taxon>
        <taxon>Chordata</taxon>
        <taxon>Craniata</taxon>
        <taxon>Vertebrata</taxon>
        <taxon>Euteleostomi</taxon>
        <taxon>Archelosauria</taxon>
        <taxon>Archosauria</taxon>
        <taxon>Dinosauria</taxon>
        <taxon>Saurischia</taxon>
        <taxon>Theropoda</taxon>
        <taxon>Coelurosauria</taxon>
        <taxon>Aves</taxon>
        <taxon>Neognathae</taxon>
        <taxon>Neoaves</taxon>
        <taxon>Telluraves</taxon>
        <taxon>Australaves</taxon>
        <taxon>Passeriformes</taxon>
        <taxon>Certhiidae</taxon>
        <taxon>Troglodytinae</taxon>
        <taxon>Thryothorus</taxon>
    </lineage>
</organism>
<protein>
    <submittedName>
        <fullName evidence="2">ODF3A protein</fullName>
    </submittedName>
</protein>
<evidence type="ECO:0000313" key="3">
    <source>
        <dbReference type="Proteomes" id="UP000558509"/>
    </source>
</evidence>
<feature type="non-terminal residue" evidence="2">
    <location>
        <position position="201"/>
    </location>
</feature>
<dbReference type="GO" id="GO:0005856">
    <property type="term" value="C:cytoskeleton"/>
    <property type="evidence" value="ECO:0007669"/>
    <property type="project" value="TreeGrafter"/>
</dbReference>
<reference evidence="2 3" key="1">
    <citation type="submission" date="2019-09" db="EMBL/GenBank/DDBJ databases">
        <title>Bird 10,000 Genomes (B10K) Project - Family phase.</title>
        <authorList>
            <person name="Zhang G."/>
        </authorList>
    </citation>
    <scope>NUCLEOTIDE SEQUENCE [LARGE SCALE GENOMIC DNA]</scope>
    <source>
        <strain evidence="2">B10K-DU-001-68</strain>
        <tissue evidence="2">Muscle</tissue>
    </source>
</reference>
<dbReference type="EMBL" id="VZTB01000030">
    <property type="protein sequence ID" value="NXA71304.1"/>
    <property type="molecule type" value="Genomic_DNA"/>
</dbReference>
<gene>
    <name evidence="2" type="primary">Odf3_1</name>
    <name evidence="2" type="ORF">THRLUD_R02110</name>
</gene>
<comment type="caution">
    <text evidence="2">The sequence shown here is derived from an EMBL/GenBank/DDBJ whole genome shotgun (WGS) entry which is preliminary data.</text>
</comment>
<accession>A0A7K7Y184</accession>
<dbReference type="PANTHER" id="PTHR21580">
    <property type="entry name" value="SHIPPO-1-RELATED"/>
    <property type="match status" value="1"/>
</dbReference>
<dbReference type="Proteomes" id="UP000558509">
    <property type="component" value="Unassembled WGS sequence"/>
</dbReference>
<dbReference type="AlphaFoldDB" id="A0A7K7Y184"/>
<sequence>MEGPWVGSWRPHPRRGPILAEFNTPGPKYWLPGTTGHTSHDPTRDRAPAYTFRGTKPAATENCSPGPKYFIHPSMTKMGKYASPSAHMTGRSHTKIEVTPGPSDYTTDPANKHIFYTAPANTMVFRPKSYELFRTPGPGAYTLPRILGPHTVYTYAEPCYSMKWKSQYQSCFQDLAKTPGPAAFAKVEMDIYKPRAPKYTM</sequence>
<keyword evidence="3" id="KW-1185">Reference proteome</keyword>
<proteinExistence type="predicted"/>
<name>A0A7K7Y184_THRLU</name>
<feature type="non-terminal residue" evidence="2">
    <location>
        <position position="1"/>
    </location>
</feature>
<evidence type="ECO:0000313" key="2">
    <source>
        <dbReference type="EMBL" id="NXA71304.1"/>
    </source>
</evidence>
<dbReference type="InterPro" id="IPR051291">
    <property type="entry name" value="CIMAP"/>
</dbReference>
<evidence type="ECO:0000256" key="1">
    <source>
        <dbReference type="SAM" id="MobiDB-lite"/>
    </source>
</evidence>
<feature type="region of interest" description="Disordered" evidence="1">
    <location>
        <begin position="83"/>
        <end position="104"/>
    </location>
</feature>